<protein>
    <submittedName>
        <fullName evidence="4">Uncharacterized protein</fullName>
    </submittedName>
</protein>
<dbReference type="KEGG" id="lmat:92514987"/>
<dbReference type="Gene3D" id="2.120.10.80">
    <property type="entry name" value="Kelch-type beta propeller"/>
    <property type="match status" value="2"/>
</dbReference>
<feature type="region of interest" description="Disordered" evidence="3">
    <location>
        <begin position="1064"/>
        <end position="1109"/>
    </location>
</feature>
<evidence type="ECO:0000256" key="1">
    <source>
        <dbReference type="ARBA" id="ARBA00022441"/>
    </source>
</evidence>
<name>A0A836HIZ1_9TRYP</name>
<dbReference type="SUPFAM" id="SSF117281">
    <property type="entry name" value="Kelch motif"/>
    <property type="match status" value="1"/>
</dbReference>
<reference evidence="5" key="1">
    <citation type="journal article" date="2021" name="Microbiol. Resour. Announc.">
        <title>LGAAP: Leishmaniinae Genome Assembly and Annotation Pipeline.</title>
        <authorList>
            <person name="Almutairi H."/>
            <person name="Urbaniak M.D."/>
            <person name="Bates M.D."/>
            <person name="Jariyapan N."/>
            <person name="Kwakye-Nuako G."/>
            <person name="Thomaz-Soccol V."/>
            <person name="Al-Salem W.S."/>
            <person name="Dillon R.J."/>
            <person name="Bates P.A."/>
            <person name="Gatherer D."/>
        </authorList>
    </citation>
    <scope>NUCLEOTIDE SEQUENCE [LARGE SCALE GENOMIC DNA]</scope>
</reference>
<sequence length="1186" mass="125302">MENHAERTTPILAASIGTLNTPPSVIWATGNSALTEQSSRSSSCSIANEQRTFSFPSSSEGSYKRSGRAKHRSGTAMGSAFLFSSPRCEMGVTQGCRKCIIDEYDEEKRQYFLRQQCPQRLSWVRVGGNALPAMVSFEEVAANSLRASHSLSTVFSVSSGNWEEPRDLRTAPARDASRNAISDMDSEAAVQPPARFGHTAVLYRDSQILIFGGKASEECYFNDVYQYDASTRRWSCLQEGCADAAPAALVASERGSASPSYVSAPPASLSFSTSTSPLASARWADAALPSAPFADAASADPPSPHYSSGSANNNNNGGQGYSEGATQNEQSMMADERLTTGVGSHRDTVTIDDNAVFHAEVARRRRPAGRVGHAAALYQDTMYVLSGEQLGRYCDDMWALDIPSLGWRKECSLPFSPRKGHTMHLLPADFTAARARQDMLVIFGGLVKASRVRPRPADPELPARSQAESDFACAPTNAVLLYYPTQRRWCQLKTCGEQPCARFYHVSQLITGTALLLVFGGRSATPARLGEGTAAATEGAFLNDLHILDVSTGFWRHIRDVSGDIPSPRMCTASVFVNDTFGVFAGGGDAYCEDAFEFSLQSRRWQRLKPSNQPACSRPTVTYTKDRLVFFGGFAPRTGVMSCTMELCLSPLSLKNQCLLWWYRCAFDKHIRSCTKSRAAEMEEKAAAAAAAAAMERGGSSWFTGCGGQVTLQCSPAATAHSSPLATPQPWGGNRGLRRPAPLRVPSFDHNGAPSVAASAQSGAPLVKHSFARASLTLSPTPPFSPSSPVAFSPLSRASKSMPSLQDAGSSTVCTLGGGTTATAFCSPASVVLPTQNLFPSCPGTALASSRSPSQAGSPATVSAAASASQVHLWPPTVTTFAHSTPAAIWGSSSNNSSAMAHPHGCGALAASDASVVAGAVDCTRRYSAPSPATPFTYPCAGSLLCSVPSPSHTANSRRSPHPTTVTAPGEQAASACFMTNCTRNLGGYVAASLPRPSRCFPSQAPPPPHAGGPLTAAVSANTGRRGGTGGTGSGSWCFSANMRHPASPLQGRAARMDTTPFGLSSSPQPVHEHGGGGVGYRQSPSFMRRSNSAAHSSSSSSFWVSPQQHLPAHGSTQLIESASSRASSAHSVHSTSAMSAAHFPSTRAKRTIQRLEGTSGPYLLQALAARLKLHEAETFKAKRTV</sequence>
<proteinExistence type="predicted"/>
<dbReference type="RefSeq" id="XP_067178338.1">
    <property type="nucleotide sequence ID" value="XM_067322475.1"/>
</dbReference>
<keyword evidence="5" id="KW-1185">Reference proteome</keyword>
<feature type="region of interest" description="Disordered" evidence="3">
    <location>
        <begin position="294"/>
        <end position="325"/>
    </location>
</feature>
<dbReference type="EMBL" id="JAFEUZ010000024">
    <property type="protein sequence ID" value="KAG5477700.1"/>
    <property type="molecule type" value="Genomic_DNA"/>
</dbReference>
<dbReference type="Pfam" id="PF01344">
    <property type="entry name" value="Kelch_1"/>
    <property type="match status" value="1"/>
</dbReference>
<feature type="compositionally biased region" description="Low complexity" evidence="3">
    <location>
        <begin position="307"/>
        <end position="316"/>
    </location>
</feature>
<dbReference type="PANTHER" id="PTHR46093:SF18">
    <property type="entry name" value="FIBRONECTIN TYPE-III DOMAIN-CONTAINING PROTEIN"/>
    <property type="match status" value="1"/>
</dbReference>
<organism evidence="4 5">
    <name type="scientific">Leishmania martiniquensis</name>
    <dbReference type="NCBI Taxonomy" id="1580590"/>
    <lineage>
        <taxon>Eukaryota</taxon>
        <taxon>Discoba</taxon>
        <taxon>Euglenozoa</taxon>
        <taxon>Kinetoplastea</taxon>
        <taxon>Metakinetoplastina</taxon>
        <taxon>Trypanosomatida</taxon>
        <taxon>Trypanosomatidae</taxon>
        <taxon>Leishmaniinae</taxon>
        <taxon>Leishmania</taxon>
    </lineage>
</organism>
<evidence type="ECO:0000313" key="4">
    <source>
        <dbReference type="EMBL" id="KAG5477700.1"/>
    </source>
</evidence>
<keyword evidence="2" id="KW-0677">Repeat</keyword>
<evidence type="ECO:0000313" key="5">
    <source>
        <dbReference type="Proteomes" id="UP000673552"/>
    </source>
</evidence>
<dbReference type="GeneID" id="92514987"/>
<dbReference type="AlphaFoldDB" id="A0A836HIZ1"/>
<keyword evidence="1" id="KW-0880">Kelch repeat</keyword>
<reference evidence="5" key="2">
    <citation type="journal article" date="2021" name="Sci. Data">
        <title>Chromosome-scale genome sequencing, assembly and annotation of six genomes from subfamily Leishmaniinae.</title>
        <authorList>
            <person name="Almutairi H."/>
            <person name="Urbaniak M.D."/>
            <person name="Bates M.D."/>
            <person name="Jariyapan N."/>
            <person name="Kwakye-Nuako G."/>
            <person name="Thomaz Soccol V."/>
            <person name="Al-Salem W.S."/>
            <person name="Dillon R.J."/>
            <person name="Bates P.A."/>
            <person name="Gatherer D."/>
        </authorList>
    </citation>
    <scope>NUCLEOTIDE SEQUENCE [LARGE SCALE GENOMIC DNA]</scope>
</reference>
<dbReference type="PANTHER" id="PTHR46093">
    <property type="entry name" value="ACYL-COA-BINDING DOMAIN-CONTAINING PROTEIN 5"/>
    <property type="match status" value="1"/>
</dbReference>
<accession>A0A836HIZ1</accession>
<feature type="region of interest" description="Disordered" evidence="3">
    <location>
        <begin position="721"/>
        <end position="759"/>
    </location>
</feature>
<dbReference type="InterPro" id="IPR006652">
    <property type="entry name" value="Kelch_1"/>
</dbReference>
<feature type="region of interest" description="Disordered" evidence="3">
    <location>
        <begin position="1003"/>
        <end position="1032"/>
    </location>
</feature>
<evidence type="ECO:0000256" key="2">
    <source>
        <dbReference type="ARBA" id="ARBA00022737"/>
    </source>
</evidence>
<dbReference type="Pfam" id="PF24681">
    <property type="entry name" value="Kelch_KLHDC2_KLHL20_DRC7"/>
    <property type="match status" value="1"/>
</dbReference>
<gene>
    <name evidence="4" type="ORF">LSCM1_04996</name>
</gene>
<evidence type="ECO:0000256" key="3">
    <source>
        <dbReference type="SAM" id="MobiDB-lite"/>
    </source>
</evidence>
<dbReference type="InterPro" id="IPR015915">
    <property type="entry name" value="Kelch-typ_b-propeller"/>
</dbReference>
<dbReference type="OrthoDB" id="266141at2759"/>
<feature type="compositionally biased region" description="Low complexity" evidence="3">
    <location>
        <begin position="1091"/>
        <end position="1102"/>
    </location>
</feature>
<comment type="caution">
    <text evidence="4">The sequence shown here is derived from an EMBL/GenBank/DDBJ whole genome shotgun (WGS) entry which is preliminary data.</text>
</comment>
<dbReference type="Proteomes" id="UP000673552">
    <property type="component" value="Unassembled WGS sequence"/>
</dbReference>